<feature type="domain" description="DDE Tnp4" evidence="3">
    <location>
        <begin position="102"/>
        <end position="211"/>
    </location>
</feature>
<gene>
    <name evidence="4" type="primary">RvY_01956-1</name>
    <name evidence="4" type="synonym">RvY_01956.1</name>
    <name evidence="4" type="ORF">RvY_01956</name>
</gene>
<dbReference type="Proteomes" id="UP000186922">
    <property type="component" value="Unassembled WGS sequence"/>
</dbReference>
<keyword evidence="2" id="KW-0479">Metal-binding</keyword>
<comment type="cofactor">
    <cofactor evidence="1">
        <name>a divalent metal cation</name>
        <dbReference type="ChEBI" id="CHEBI:60240"/>
    </cofactor>
</comment>
<dbReference type="InterPro" id="IPR027806">
    <property type="entry name" value="HARBI1_dom"/>
</dbReference>
<dbReference type="AlphaFoldDB" id="A0A1D1ULX1"/>
<evidence type="ECO:0000313" key="4">
    <source>
        <dbReference type="EMBL" id="GAU89405.1"/>
    </source>
</evidence>
<sequence>MPGTSERKRFIGDLEEWVVGRKLMKMNLDLDEHDNNDEVDVPTVLLQLVTATRYLQRPEVPKSKHFAGYLLPALDDGRFKEEIRCPARILRDLGFSDCVGMLDGTLDPLEYKPTKDGEDYWSHKSRCGISAMVVCDDKRKIRYMFIGFCGSAHYMKVFCNSMARQVSKLFSPGKYLLADSAYTTSTDTIASYKKPAAGVMSANNERFNFYHS</sequence>
<proteinExistence type="predicted"/>
<protein>
    <recommendedName>
        <fullName evidence="3">DDE Tnp4 domain-containing protein</fullName>
    </recommendedName>
</protein>
<evidence type="ECO:0000313" key="5">
    <source>
        <dbReference type="Proteomes" id="UP000186922"/>
    </source>
</evidence>
<dbReference type="Pfam" id="PF13359">
    <property type="entry name" value="DDE_Tnp_4"/>
    <property type="match status" value="1"/>
</dbReference>
<evidence type="ECO:0000259" key="3">
    <source>
        <dbReference type="Pfam" id="PF13359"/>
    </source>
</evidence>
<organism evidence="4 5">
    <name type="scientific">Ramazzottius varieornatus</name>
    <name type="common">Water bear</name>
    <name type="synonym">Tardigrade</name>
    <dbReference type="NCBI Taxonomy" id="947166"/>
    <lineage>
        <taxon>Eukaryota</taxon>
        <taxon>Metazoa</taxon>
        <taxon>Ecdysozoa</taxon>
        <taxon>Tardigrada</taxon>
        <taxon>Eutardigrada</taxon>
        <taxon>Parachela</taxon>
        <taxon>Hypsibioidea</taxon>
        <taxon>Ramazzottiidae</taxon>
        <taxon>Ramazzottius</taxon>
    </lineage>
</organism>
<dbReference type="EMBL" id="BDGG01000001">
    <property type="protein sequence ID" value="GAU89405.1"/>
    <property type="molecule type" value="Genomic_DNA"/>
</dbReference>
<reference evidence="4 5" key="1">
    <citation type="journal article" date="2016" name="Nat. Commun.">
        <title>Extremotolerant tardigrade genome and improved radiotolerance of human cultured cells by tardigrade-unique protein.</title>
        <authorList>
            <person name="Hashimoto T."/>
            <person name="Horikawa D.D."/>
            <person name="Saito Y."/>
            <person name="Kuwahara H."/>
            <person name="Kozuka-Hata H."/>
            <person name="Shin-I T."/>
            <person name="Minakuchi Y."/>
            <person name="Ohishi K."/>
            <person name="Motoyama A."/>
            <person name="Aizu T."/>
            <person name="Enomoto A."/>
            <person name="Kondo K."/>
            <person name="Tanaka S."/>
            <person name="Hara Y."/>
            <person name="Koshikawa S."/>
            <person name="Sagara H."/>
            <person name="Miura T."/>
            <person name="Yokobori S."/>
            <person name="Miyagawa K."/>
            <person name="Suzuki Y."/>
            <person name="Kubo T."/>
            <person name="Oyama M."/>
            <person name="Kohara Y."/>
            <person name="Fujiyama A."/>
            <person name="Arakawa K."/>
            <person name="Katayama T."/>
            <person name="Toyoda A."/>
            <person name="Kunieda T."/>
        </authorList>
    </citation>
    <scope>NUCLEOTIDE SEQUENCE [LARGE SCALE GENOMIC DNA]</scope>
    <source>
        <strain evidence="4 5">YOKOZUNA-1</strain>
    </source>
</reference>
<evidence type="ECO:0000256" key="1">
    <source>
        <dbReference type="ARBA" id="ARBA00001968"/>
    </source>
</evidence>
<evidence type="ECO:0000256" key="2">
    <source>
        <dbReference type="ARBA" id="ARBA00022723"/>
    </source>
</evidence>
<keyword evidence="5" id="KW-1185">Reference proteome</keyword>
<name>A0A1D1ULX1_RAMVA</name>
<comment type="caution">
    <text evidence="4">The sequence shown here is derived from an EMBL/GenBank/DDBJ whole genome shotgun (WGS) entry which is preliminary data.</text>
</comment>
<accession>A0A1D1ULX1</accession>
<dbReference type="GO" id="GO:0046872">
    <property type="term" value="F:metal ion binding"/>
    <property type="evidence" value="ECO:0007669"/>
    <property type="project" value="UniProtKB-KW"/>
</dbReference>